<keyword evidence="5 6" id="KW-0012">Acyltransferase</keyword>
<dbReference type="InterPro" id="IPR023213">
    <property type="entry name" value="CAT-like_dom_sf"/>
</dbReference>
<evidence type="ECO:0000256" key="3">
    <source>
        <dbReference type="ARBA" id="ARBA00022679"/>
    </source>
</evidence>
<dbReference type="GO" id="GO:0005737">
    <property type="term" value="C:cytoplasm"/>
    <property type="evidence" value="ECO:0007669"/>
    <property type="project" value="TreeGrafter"/>
</dbReference>
<dbReference type="RefSeq" id="WP_058856709.1">
    <property type="nucleotide sequence ID" value="NZ_BMMH01000025.1"/>
</dbReference>
<proteinExistence type="inferred from homology"/>
<dbReference type="FunFam" id="3.30.559.10:FF:000007">
    <property type="entry name" value="Dihydrolipoamide acetyltransferase component of pyruvate dehydrogenase complex"/>
    <property type="match status" value="1"/>
</dbReference>
<feature type="compositionally biased region" description="Pro residues" evidence="7">
    <location>
        <begin position="94"/>
        <end position="104"/>
    </location>
</feature>
<dbReference type="Pfam" id="PF00198">
    <property type="entry name" value="2-oxoacid_dh"/>
    <property type="match status" value="1"/>
</dbReference>
<dbReference type="PROSITE" id="PS50968">
    <property type="entry name" value="BIOTINYL_LIPOYL"/>
    <property type="match status" value="1"/>
</dbReference>
<keyword evidence="10" id="KW-1185">Reference proteome</keyword>
<keyword evidence="9" id="KW-0670">Pyruvate</keyword>
<keyword evidence="4 6" id="KW-0450">Lipoyl</keyword>
<dbReference type="Gene3D" id="3.30.559.10">
    <property type="entry name" value="Chloramphenicol acetyltransferase-like domain"/>
    <property type="match status" value="1"/>
</dbReference>
<evidence type="ECO:0000256" key="5">
    <source>
        <dbReference type="ARBA" id="ARBA00023315"/>
    </source>
</evidence>
<dbReference type="InterPro" id="IPR001078">
    <property type="entry name" value="2-oxoacid_DH_actylTfrase"/>
</dbReference>
<evidence type="ECO:0000256" key="4">
    <source>
        <dbReference type="ARBA" id="ARBA00022823"/>
    </source>
</evidence>
<evidence type="ECO:0000256" key="1">
    <source>
        <dbReference type="ARBA" id="ARBA00001938"/>
    </source>
</evidence>
<dbReference type="Gene3D" id="2.40.50.100">
    <property type="match status" value="1"/>
</dbReference>
<comment type="caution">
    <text evidence="9">The sequence shown here is derived from an EMBL/GenBank/DDBJ whole genome shotgun (WGS) entry which is preliminary data.</text>
</comment>
<comment type="cofactor">
    <cofactor evidence="1 6">
        <name>(R)-lipoate</name>
        <dbReference type="ChEBI" id="CHEBI:83088"/>
    </cofactor>
</comment>
<dbReference type="InterPro" id="IPR003016">
    <property type="entry name" value="2-oxoA_DH_lipoyl-BS"/>
</dbReference>
<evidence type="ECO:0000313" key="9">
    <source>
        <dbReference type="EMBL" id="GGL40234.1"/>
    </source>
</evidence>
<dbReference type="InterPro" id="IPR000089">
    <property type="entry name" value="Biotin_lipoyl"/>
</dbReference>
<dbReference type="PANTHER" id="PTHR43178:SF5">
    <property type="entry name" value="LIPOAMIDE ACYLTRANSFERASE COMPONENT OF BRANCHED-CHAIN ALPHA-KETO ACID DEHYDROGENASE COMPLEX, MITOCHONDRIAL"/>
    <property type="match status" value="1"/>
</dbReference>
<keyword evidence="3 6" id="KW-0808">Transferase</keyword>
<name>A0A917VYT7_9NOCA</name>
<dbReference type="Pfam" id="PF00364">
    <property type="entry name" value="Biotin_lipoyl"/>
    <property type="match status" value="1"/>
</dbReference>
<evidence type="ECO:0000313" key="10">
    <source>
        <dbReference type="Proteomes" id="UP000638263"/>
    </source>
</evidence>
<dbReference type="PANTHER" id="PTHR43178">
    <property type="entry name" value="DIHYDROLIPOAMIDE ACETYLTRANSFERASE COMPONENT OF PYRUVATE DEHYDROGENASE COMPLEX"/>
    <property type="match status" value="1"/>
</dbReference>
<dbReference type="EMBL" id="BMMH01000025">
    <property type="protein sequence ID" value="GGL40234.1"/>
    <property type="molecule type" value="Genomic_DNA"/>
</dbReference>
<accession>A0A917VYT7</accession>
<sequence length="421" mass="44937">MAVTTKFKLPDVGEGLTEAELLSWSVQVGDTVEINQVLCEIETAKSAVELPSPVAGTVEALHVEEGQTVEVGTVLISFRQRWTPTSEVQTGTWPPEPGALPDPTEPTEDRTGTPDSRPRDPAPGPGSLPQPVADEPEVKILVGTAPSKLAARRRHLRPRGEMPTPPLRRAVGPHGADVPAIYPTPQATETRVPIKGVRKAVAAAMTASAFTAPHATEWLTVDVTETMRLVRLLKSDPRWEGIRVNPMLFVAKALLLAVERHPVVNAQWDEPNQEIVLRDYVNLGIAAATPRGLIVPNIKSAQALGFTDLARAIDELVDVARAGKTTPAQMSRGTITITNIGALGVDAGIPILNPGEAAILALGAIRATPWVVDDEIVVRQVAQLTLSFDHRLVDGELAAQVLCDIASVLAHPVQSLLHTSA</sequence>
<dbReference type="CDD" id="cd06849">
    <property type="entry name" value="lipoyl_domain"/>
    <property type="match status" value="1"/>
</dbReference>
<feature type="compositionally biased region" description="Basic and acidic residues" evidence="7">
    <location>
        <begin position="107"/>
        <end position="120"/>
    </location>
</feature>
<evidence type="ECO:0000256" key="2">
    <source>
        <dbReference type="ARBA" id="ARBA00007317"/>
    </source>
</evidence>
<dbReference type="InterPro" id="IPR050743">
    <property type="entry name" value="2-oxoacid_DH_E2_comp"/>
</dbReference>
<feature type="region of interest" description="Disordered" evidence="7">
    <location>
        <begin position="84"/>
        <end position="182"/>
    </location>
</feature>
<evidence type="ECO:0000256" key="7">
    <source>
        <dbReference type="SAM" id="MobiDB-lite"/>
    </source>
</evidence>
<evidence type="ECO:0000259" key="8">
    <source>
        <dbReference type="PROSITE" id="PS50968"/>
    </source>
</evidence>
<comment type="similarity">
    <text evidence="2 6">Belongs to the 2-oxoacid dehydrogenase family.</text>
</comment>
<dbReference type="Proteomes" id="UP000638263">
    <property type="component" value="Unassembled WGS sequence"/>
</dbReference>
<dbReference type="AlphaFoldDB" id="A0A917VYT7"/>
<feature type="domain" description="Lipoyl-binding" evidence="8">
    <location>
        <begin position="4"/>
        <end position="79"/>
    </location>
</feature>
<gene>
    <name evidence="9" type="primary">pdhC</name>
    <name evidence="9" type="ORF">GCM10011588_63750</name>
</gene>
<protein>
    <recommendedName>
        <fullName evidence="6">Dihydrolipoamide acetyltransferase component of pyruvate dehydrogenase complex</fullName>
        <ecNumber evidence="6">2.3.1.-</ecNumber>
    </recommendedName>
</protein>
<dbReference type="GO" id="GO:0031405">
    <property type="term" value="F:lipoic acid binding"/>
    <property type="evidence" value="ECO:0007669"/>
    <property type="project" value="TreeGrafter"/>
</dbReference>
<dbReference type="GO" id="GO:0016407">
    <property type="term" value="F:acetyltransferase activity"/>
    <property type="evidence" value="ECO:0007669"/>
    <property type="project" value="TreeGrafter"/>
</dbReference>
<dbReference type="SUPFAM" id="SSF51230">
    <property type="entry name" value="Single hybrid motif"/>
    <property type="match status" value="1"/>
</dbReference>
<evidence type="ECO:0000256" key="6">
    <source>
        <dbReference type="RuleBase" id="RU003423"/>
    </source>
</evidence>
<organism evidence="9 10">
    <name type="scientific">Nocardia jinanensis</name>
    <dbReference type="NCBI Taxonomy" id="382504"/>
    <lineage>
        <taxon>Bacteria</taxon>
        <taxon>Bacillati</taxon>
        <taxon>Actinomycetota</taxon>
        <taxon>Actinomycetes</taxon>
        <taxon>Mycobacteriales</taxon>
        <taxon>Nocardiaceae</taxon>
        <taxon>Nocardia</taxon>
    </lineage>
</organism>
<dbReference type="PROSITE" id="PS00189">
    <property type="entry name" value="LIPOYL"/>
    <property type="match status" value="1"/>
</dbReference>
<dbReference type="EC" id="2.3.1.-" evidence="6"/>
<dbReference type="SUPFAM" id="SSF52777">
    <property type="entry name" value="CoA-dependent acyltransferases"/>
    <property type="match status" value="1"/>
</dbReference>
<reference evidence="9" key="1">
    <citation type="journal article" date="2014" name="Int. J. Syst. Evol. Microbiol.">
        <title>Complete genome sequence of Corynebacterium casei LMG S-19264T (=DSM 44701T), isolated from a smear-ripened cheese.</title>
        <authorList>
            <consortium name="US DOE Joint Genome Institute (JGI-PGF)"/>
            <person name="Walter F."/>
            <person name="Albersmeier A."/>
            <person name="Kalinowski J."/>
            <person name="Ruckert C."/>
        </authorList>
    </citation>
    <scope>NUCLEOTIDE SEQUENCE</scope>
    <source>
        <strain evidence="9">CGMCC 4.3508</strain>
    </source>
</reference>
<reference evidence="9" key="2">
    <citation type="submission" date="2020-09" db="EMBL/GenBank/DDBJ databases">
        <authorList>
            <person name="Sun Q."/>
            <person name="Zhou Y."/>
        </authorList>
    </citation>
    <scope>NUCLEOTIDE SEQUENCE</scope>
    <source>
        <strain evidence="9">CGMCC 4.3508</strain>
    </source>
</reference>
<dbReference type="InterPro" id="IPR011053">
    <property type="entry name" value="Single_hybrid_motif"/>
</dbReference>